<dbReference type="EMBL" id="CAMXCT020001822">
    <property type="protein sequence ID" value="CAL1146732.1"/>
    <property type="molecule type" value="Genomic_DNA"/>
</dbReference>
<reference evidence="3 4" key="2">
    <citation type="submission" date="2024-05" db="EMBL/GenBank/DDBJ databases">
        <authorList>
            <person name="Chen Y."/>
            <person name="Shah S."/>
            <person name="Dougan E. K."/>
            <person name="Thang M."/>
            <person name="Chan C."/>
        </authorList>
    </citation>
    <scope>NUCLEOTIDE SEQUENCE [LARGE SCALE GENOMIC DNA]</scope>
</reference>
<keyword evidence="4" id="KW-1185">Reference proteome</keyword>
<evidence type="ECO:0000313" key="2">
    <source>
        <dbReference type="EMBL" id="CAI3993357.1"/>
    </source>
</evidence>
<gene>
    <name evidence="2" type="ORF">C1SCF055_LOCUS20117</name>
</gene>
<name>A0A9P1CLP1_9DINO</name>
<dbReference type="Proteomes" id="UP001152797">
    <property type="component" value="Unassembled WGS sequence"/>
</dbReference>
<dbReference type="AlphaFoldDB" id="A0A9P1CLP1"/>
<evidence type="ECO:0000313" key="3">
    <source>
        <dbReference type="EMBL" id="CAL4780669.1"/>
    </source>
</evidence>
<comment type="caution">
    <text evidence="2">The sequence shown here is derived from an EMBL/GenBank/DDBJ whole genome shotgun (WGS) entry which is preliminary data.</text>
</comment>
<evidence type="ECO:0000313" key="4">
    <source>
        <dbReference type="Proteomes" id="UP001152797"/>
    </source>
</evidence>
<dbReference type="EMBL" id="CAMXCT030001822">
    <property type="protein sequence ID" value="CAL4780669.1"/>
    <property type="molecule type" value="Genomic_DNA"/>
</dbReference>
<reference evidence="2" key="1">
    <citation type="submission" date="2022-10" db="EMBL/GenBank/DDBJ databases">
        <authorList>
            <person name="Chen Y."/>
            <person name="Dougan E. K."/>
            <person name="Chan C."/>
            <person name="Rhodes N."/>
            <person name="Thang M."/>
        </authorList>
    </citation>
    <scope>NUCLEOTIDE SEQUENCE</scope>
</reference>
<dbReference type="EMBL" id="CAMXCT010001822">
    <property type="protein sequence ID" value="CAI3993357.1"/>
    <property type="molecule type" value="Genomic_DNA"/>
</dbReference>
<feature type="compositionally biased region" description="Basic residues" evidence="1">
    <location>
        <begin position="845"/>
        <end position="871"/>
    </location>
</feature>
<organism evidence="2">
    <name type="scientific">Cladocopium goreaui</name>
    <dbReference type="NCBI Taxonomy" id="2562237"/>
    <lineage>
        <taxon>Eukaryota</taxon>
        <taxon>Sar</taxon>
        <taxon>Alveolata</taxon>
        <taxon>Dinophyceae</taxon>
        <taxon>Suessiales</taxon>
        <taxon>Symbiodiniaceae</taxon>
        <taxon>Cladocopium</taxon>
    </lineage>
</organism>
<sequence>MPHALILAGEPSDVQTKSLNVDIMAHVKKAWDGLMLHDDWTGVQAEDPLKVEKGGSMHPTDMKLVGSQHSYTAGGNVSWINPFWSPCTVPVIESAVTLLAMGKFKEPVPIQMTVAVNSKSDPRKQEHRMQSLLRRISPEEEHLAYVLATYRDVSAGLSIQEWKNAWLSSGITWKSIGDDLESAFWESANIRESVGEAYENLYYTPVQRVFQIGALKKMLQDKMGGDGKVTAKVLKAHFDKHLIIKSGEAATEHFLTTALALWNALFSVPKLKNLAFLTDETFGKRSPLDSVLKIEGVMRACRSNAESMQWCMLQMADLCLNRQLAPAELQPTYLFGAKGGKGMIAVWLWKLQQKPKLLALLDQHLPPEDSVQIRNSLKDHITYRESFGGKPFTKEAIQQNVKVSDGQAWIACLDPRSQKAALFAAAFIFGQEYDFAVKQAVRHQQSLEEVLSHSAIEKVWGQIVSSAAPLAMDMEVDDTAAKSDLLCNFMEAQSLSKLQLPEHATKLQTVENAAELARRMVRSQVQTVDGSQSLEKLCKLMKAMELTKLRGGSDSSVLVIYSVDAAGEHEKDSRRSPTPARRDHMEKVVRAVMSTRSEELPNFEDLDKVVYPQLDAYLFFDGGRAGTQSAFMQLFKAVESGPYSKHTFVLSYAEESVKVETIVAVPGDSARMGTIVGSRRNVNHSGTTAGSCLMECLKSMLKDVPLLATADKHAMMGGARVADESQDVPGMEPMDWSILSPKVFEEIIHRFRPKAVLLLTELVFSATLGPVAVLIQGYSSKHEAWYRDNASKALFKLMCQAKSRHYQPEVVKAIKDTKKQDDDQVNPEPKRKTRGGGGSRTSEKPKRKSRGGKAKGKGRGKGKGKGSKKRKASVDEGDEEEDFLEEDEEDEASEAGDDDDEEEDSV</sequence>
<proteinExistence type="predicted"/>
<protein>
    <submittedName>
        <fullName evidence="2">Uncharacterized protein</fullName>
    </submittedName>
</protein>
<accession>A0A9P1CLP1</accession>
<feature type="region of interest" description="Disordered" evidence="1">
    <location>
        <begin position="815"/>
        <end position="906"/>
    </location>
</feature>
<evidence type="ECO:0000256" key="1">
    <source>
        <dbReference type="SAM" id="MobiDB-lite"/>
    </source>
</evidence>
<feature type="compositionally biased region" description="Acidic residues" evidence="1">
    <location>
        <begin position="875"/>
        <end position="906"/>
    </location>
</feature>